<reference evidence="1" key="2">
    <citation type="submission" date="2020-05" db="UniProtKB">
        <authorList>
            <consortium name="EnsemblMetazoa"/>
        </authorList>
    </citation>
    <scope>IDENTIFICATION</scope>
    <source>
        <strain evidence="1">IAEA</strain>
    </source>
</reference>
<protein>
    <submittedName>
        <fullName evidence="1">Uncharacterized protein</fullName>
    </submittedName>
</protein>
<keyword evidence="2" id="KW-1185">Reference proteome</keyword>
<dbReference type="InterPro" id="IPR022048">
    <property type="entry name" value="Envelope_fusion-like"/>
</dbReference>
<accession>A0A1A9ZFS1</accession>
<dbReference type="Pfam" id="PF12259">
    <property type="entry name" value="Baculo_F"/>
    <property type="match status" value="1"/>
</dbReference>
<dbReference type="EnsemblMetazoa" id="GPAI013258-RA">
    <property type="protein sequence ID" value="GPAI013258-PA"/>
    <property type="gene ID" value="GPAI013258"/>
</dbReference>
<name>A0A1A9ZFS1_GLOPL</name>
<dbReference type="VEuPathDB" id="VectorBase:GPAI013258"/>
<evidence type="ECO:0000313" key="1">
    <source>
        <dbReference type="EnsemblMetazoa" id="GPAI013258-PA"/>
    </source>
</evidence>
<dbReference type="Proteomes" id="UP000092445">
    <property type="component" value="Unassembled WGS sequence"/>
</dbReference>
<reference evidence="2" key="1">
    <citation type="submission" date="2014-03" db="EMBL/GenBank/DDBJ databases">
        <authorList>
            <person name="Aksoy S."/>
            <person name="Warren W."/>
            <person name="Wilson R.K."/>
        </authorList>
    </citation>
    <scope>NUCLEOTIDE SEQUENCE [LARGE SCALE GENOMIC DNA]</scope>
    <source>
        <strain evidence="2">IAEA</strain>
    </source>
</reference>
<sequence>MTSIQQFKAPNHKLLERHGVLSQQNKLSTRFLHKNETKRFLFTGYRSSFVANKLQKIQTCILNALIDTHHGKINPLLLTPAQVETEIRQIKIHLPQSLDLPASEDDLLELYKLMKIKSGLTRNHVVFNITLPLVNHEKFKIYKLTPVPN</sequence>
<organism evidence="1 2">
    <name type="scientific">Glossina pallidipes</name>
    <name type="common">Tsetse fly</name>
    <dbReference type="NCBI Taxonomy" id="7398"/>
    <lineage>
        <taxon>Eukaryota</taxon>
        <taxon>Metazoa</taxon>
        <taxon>Ecdysozoa</taxon>
        <taxon>Arthropoda</taxon>
        <taxon>Hexapoda</taxon>
        <taxon>Insecta</taxon>
        <taxon>Pterygota</taxon>
        <taxon>Neoptera</taxon>
        <taxon>Endopterygota</taxon>
        <taxon>Diptera</taxon>
        <taxon>Brachycera</taxon>
        <taxon>Muscomorpha</taxon>
        <taxon>Hippoboscoidea</taxon>
        <taxon>Glossinidae</taxon>
        <taxon>Glossina</taxon>
    </lineage>
</organism>
<evidence type="ECO:0000313" key="2">
    <source>
        <dbReference type="Proteomes" id="UP000092445"/>
    </source>
</evidence>
<dbReference type="AlphaFoldDB" id="A0A1A9ZFS1"/>
<proteinExistence type="predicted"/>